<keyword evidence="2" id="KW-1185">Reference proteome</keyword>
<organism evidence="1 2">
    <name type="scientific">Desulfonema magnum</name>
    <dbReference type="NCBI Taxonomy" id="45655"/>
    <lineage>
        <taxon>Bacteria</taxon>
        <taxon>Pseudomonadati</taxon>
        <taxon>Thermodesulfobacteriota</taxon>
        <taxon>Desulfobacteria</taxon>
        <taxon>Desulfobacterales</taxon>
        <taxon>Desulfococcaceae</taxon>
        <taxon>Desulfonema</taxon>
    </lineage>
</organism>
<dbReference type="Proteomes" id="UP000663722">
    <property type="component" value="Chromosome"/>
</dbReference>
<dbReference type="EMBL" id="CP061800">
    <property type="protein sequence ID" value="QTA93246.1"/>
    <property type="molecule type" value="Genomic_DNA"/>
</dbReference>
<gene>
    <name evidence="1" type="ORF">dnm_093470</name>
</gene>
<reference evidence="1" key="1">
    <citation type="journal article" date="2021" name="Microb. Physiol.">
        <title>Proteogenomic Insights into the Physiology of Marine, Sulfate-Reducing, Filamentous Desulfonema limicola and Desulfonema magnum.</title>
        <authorList>
            <person name="Schnaars V."/>
            <person name="Wohlbrand L."/>
            <person name="Scheve S."/>
            <person name="Hinrichs C."/>
            <person name="Reinhardt R."/>
            <person name="Rabus R."/>
        </authorList>
    </citation>
    <scope>NUCLEOTIDE SEQUENCE</scope>
    <source>
        <strain evidence="1">4be13</strain>
    </source>
</reference>
<dbReference type="AlphaFoldDB" id="A0A975BWW4"/>
<evidence type="ECO:0000313" key="1">
    <source>
        <dbReference type="EMBL" id="QTA93246.1"/>
    </source>
</evidence>
<name>A0A975BWW4_9BACT</name>
<proteinExistence type="predicted"/>
<accession>A0A975BWW4</accession>
<protein>
    <submittedName>
        <fullName evidence="1">Uncharacterized protein</fullName>
    </submittedName>
</protein>
<dbReference type="KEGG" id="dmm:dnm_093470"/>
<sequence>MKSKKKTSAHDDPWDSLDIEEIAVDTGIEDFAENHDHYLYGTPKRLCNWFLLTRQPLLPWETEEMSFIHRL</sequence>
<dbReference type="RefSeq" id="WP_207680278.1">
    <property type="nucleotide sequence ID" value="NZ_CP061800.1"/>
</dbReference>
<evidence type="ECO:0000313" key="2">
    <source>
        <dbReference type="Proteomes" id="UP000663722"/>
    </source>
</evidence>